<dbReference type="InterPro" id="IPR011009">
    <property type="entry name" value="Kinase-like_dom_sf"/>
</dbReference>
<dbReference type="Gene3D" id="3.30.200.20">
    <property type="entry name" value="Phosphorylase Kinase, domain 1"/>
    <property type="match status" value="1"/>
</dbReference>
<name>A0AAD1TYT5_EUPCR</name>
<dbReference type="SUPFAM" id="SSF56112">
    <property type="entry name" value="Protein kinase-like (PK-like)"/>
    <property type="match status" value="1"/>
</dbReference>
<gene>
    <name evidence="2" type="ORF">ECRASSUSDP1_LOCUS210</name>
</gene>
<reference evidence="2" key="1">
    <citation type="submission" date="2023-07" db="EMBL/GenBank/DDBJ databases">
        <authorList>
            <consortium name="AG Swart"/>
            <person name="Singh M."/>
            <person name="Singh A."/>
            <person name="Seah K."/>
            <person name="Emmerich C."/>
        </authorList>
    </citation>
    <scope>NUCLEOTIDE SEQUENCE</scope>
    <source>
        <strain evidence="2">DP1</strain>
    </source>
</reference>
<evidence type="ECO:0008006" key="4">
    <source>
        <dbReference type="Google" id="ProtNLM"/>
    </source>
</evidence>
<dbReference type="AlphaFoldDB" id="A0AAD1TYT5"/>
<accession>A0AAD1TYT5</accession>
<feature type="region of interest" description="Disordered" evidence="1">
    <location>
        <begin position="563"/>
        <end position="599"/>
    </location>
</feature>
<evidence type="ECO:0000256" key="1">
    <source>
        <dbReference type="SAM" id="MobiDB-lite"/>
    </source>
</evidence>
<sequence length="634" mass="72361">MGARSCCSRKNDTKKKHNSVTEFIMNKQGGLSKSMTIKQRHENTKDKLNQLVVKARDSPELSNITKQESYKKSLEAQENITSDHIEELLSKSLELHQKREKSPLLTPTLEPGKKVHKARGSYSYSKSNDKAIRHGELDSQFIKRNSQTYHSFFKDNEGFKRSKTKNSRFSKRSRKSKRLSNPFKPASSILVSSSSSSSLSQVEGFHLVGELANTVNYRTEKAVNLKNGKPIIIKYFKISDESKLEKLGFFKELLKDFQAMPKCQFLVKVKDFRLDEDTGKLVMIQQHCKKLMDLEYFLGNYQKQYLKKKNSKLSDNSPYIEPSRVKIITFQIIQALKALAGVERNHGKLDLSNIFVSKKYKIKISDYCIHHDPLGISFIDGQILDLFNLGICILKMLGLAALQEKFDFYMHDKKDLRNHYKHVKDWKLRSFLDILLIKKNCDLDLADLQPFLQINDNDLESMSKISLDESTDSDSIISNSVKCDFTFRSQSDNSETEKATESDKVDPNLQKFLTNTSESTSLNYKVEEIPASLMPSGTELPPINAKKKIYKPISAKDERSIHHGFGITGTSSDENEDSLPSSNSESQDEIAGGLLNDNKGNNIINNTQLPWSQNWKTLQRCFQQRICKRTSEAG</sequence>
<feature type="region of interest" description="Disordered" evidence="1">
    <location>
        <begin position="104"/>
        <end position="128"/>
    </location>
</feature>
<dbReference type="Proteomes" id="UP001295684">
    <property type="component" value="Unassembled WGS sequence"/>
</dbReference>
<dbReference type="EMBL" id="CAMPGE010000198">
    <property type="protein sequence ID" value="CAI2358926.1"/>
    <property type="molecule type" value="Genomic_DNA"/>
</dbReference>
<evidence type="ECO:0000313" key="3">
    <source>
        <dbReference type="Proteomes" id="UP001295684"/>
    </source>
</evidence>
<protein>
    <recommendedName>
        <fullName evidence="4">Protein kinase domain-containing protein</fullName>
    </recommendedName>
</protein>
<comment type="caution">
    <text evidence="2">The sequence shown here is derived from an EMBL/GenBank/DDBJ whole genome shotgun (WGS) entry which is preliminary data.</text>
</comment>
<organism evidence="2 3">
    <name type="scientific">Euplotes crassus</name>
    <dbReference type="NCBI Taxonomy" id="5936"/>
    <lineage>
        <taxon>Eukaryota</taxon>
        <taxon>Sar</taxon>
        <taxon>Alveolata</taxon>
        <taxon>Ciliophora</taxon>
        <taxon>Intramacronucleata</taxon>
        <taxon>Spirotrichea</taxon>
        <taxon>Hypotrichia</taxon>
        <taxon>Euplotida</taxon>
        <taxon>Euplotidae</taxon>
        <taxon>Moneuplotes</taxon>
    </lineage>
</organism>
<keyword evidence="3" id="KW-1185">Reference proteome</keyword>
<feature type="compositionally biased region" description="Polar residues" evidence="1">
    <location>
        <begin position="568"/>
        <end position="585"/>
    </location>
</feature>
<evidence type="ECO:0000313" key="2">
    <source>
        <dbReference type="EMBL" id="CAI2358926.1"/>
    </source>
</evidence>
<dbReference type="Gene3D" id="1.10.510.10">
    <property type="entry name" value="Transferase(Phosphotransferase) domain 1"/>
    <property type="match status" value="1"/>
</dbReference>
<proteinExistence type="predicted"/>